<reference evidence="4 5" key="1">
    <citation type="submission" date="2019-04" db="EMBL/GenBank/DDBJ databases">
        <title>Chitiniphilus eburnea sp. nov., a novel chitinolytic bacterium isolated from aquaculture sludge.</title>
        <authorList>
            <person name="Sheng M."/>
        </authorList>
    </citation>
    <scope>NUCLEOTIDE SEQUENCE [LARGE SCALE GENOMIC DNA]</scope>
    <source>
        <strain evidence="4 5">HX-2-15</strain>
    </source>
</reference>
<dbReference type="InterPro" id="IPR011032">
    <property type="entry name" value="GroES-like_sf"/>
</dbReference>
<dbReference type="SUPFAM" id="SSF51735">
    <property type="entry name" value="NAD(P)-binding Rossmann-fold domains"/>
    <property type="match status" value="1"/>
</dbReference>
<keyword evidence="2" id="KW-0560">Oxidoreductase</keyword>
<dbReference type="RefSeq" id="WP_136772053.1">
    <property type="nucleotide sequence ID" value="NZ_CP156074.1"/>
</dbReference>
<dbReference type="InterPro" id="IPR013149">
    <property type="entry name" value="ADH-like_C"/>
</dbReference>
<dbReference type="Pfam" id="PF08240">
    <property type="entry name" value="ADH_N"/>
    <property type="match status" value="1"/>
</dbReference>
<dbReference type="GO" id="GO:0003960">
    <property type="term" value="F:quinone reductase (NADPH) activity"/>
    <property type="evidence" value="ECO:0007669"/>
    <property type="project" value="InterPro"/>
</dbReference>
<accession>A0A4U0Q8J4</accession>
<dbReference type="GO" id="GO:0008270">
    <property type="term" value="F:zinc ion binding"/>
    <property type="evidence" value="ECO:0007669"/>
    <property type="project" value="InterPro"/>
</dbReference>
<dbReference type="GO" id="GO:0005829">
    <property type="term" value="C:cytosol"/>
    <property type="evidence" value="ECO:0007669"/>
    <property type="project" value="TreeGrafter"/>
</dbReference>
<dbReference type="NCBIfam" id="NF008024">
    <property type="entry name" value="PRK10754.1"/>
    <property type="match status" value="1"/>
</dbReference>
<dbReference type="PANTHER" id="PTHR48106:SF13">
    <property type="entry name" value="QUINONE OXIDOREDUCTASE-RELATED"/>
    <property type="match status" value="1"/>
</dbReference>
<feature type="domain" description="Enoyl reductase (ER)" evidence="3">
    <location>
        <begin position="14"/>
        <end position="332"/>
    </location>
</feature>
<dbReference type="Proteomes" id="UP000310016">
    <property type="component" value="Unassembled WGS sequence"/>
</dbReference>
<dbReference type="InterPro" id="IPR013154">
    <property type="entry name" value="ADH-like_N"/>
</dbReference>
<evidence type="ECO:0000256" key="1">
    <source>
        <dbReference type="ARBA" id="ARBA00022857"/>
    </source>
</evidence>
<dbReference type="SMART" id="SM00829">
    <property type="entry name" value="PKS_ER"/>
    <property type="match status" value="1"/>
</dbReference>
<dbReference type="InterPro" id="IPR036291">
    <property type="entry name" value="NAD(P)-bd_dom_sf"/>
</dbReference>
<evidence type="ECO:0000313" key="5">
    <source>
        <dbReference type="Proteomes" id="UP000310016"/>
    </source>
</evidence>
<keyword evidence="1" id="KW-0521">NADP</keyword>
<evidence type="ECO:0000313" key="4">
    <source>
        <dbReference type="EMBL" id="TJZ77579.1"/>
    </source>
</evidence>
<dbReference type="EMBL" id="SUMF01000002">
    <property type="protein sequence ID" value="TJZ77579.1"/>
    <property type="molecule type" value="Genomic_DNA"/>
</dbReference>
<dbReference type="PROSITE" id="PS01162">
    <property type="entry name" value="QOR_ZETA_CRYSTAL"/>
    <property type="match status" value="1"/>
</dbReference>
<proteinExistence type="predicted"/>
<name>A0A4U0Q8J4_9NEIS</name>
<dbReference type="Gene3D" id="3.40.50.720">
    <property type="entry name" value="NAD(P)-binding Rossmann-like Domain"/>
    <property type="match status" value="1"/>
</dbReference>
<dbReference type="OrthoDB" id="9805883at2"/>
<dbReference type="InterPro" id="IPR020843">
    <property type="entry name" value="ER"/>
</dbReference>
<dbReference type="FunFam" id="3.40.50.720:FF:000053">
    <property type="entry name" value="Quinone oxidoreductase 1"/>
    <property type="match status" value="1"/>
</dbReference>
<dbReference type="GO" id="GO:0035925">
    <property type="term" value="F:mRNA 3'-UTR AU-rich region binding"/>
    <property type="evidence" value="ECO:0007669"/>
    <property type="project" value="TreeGrafter"/>
</dbReference>
<gene>
    <name evidence="4" type="ORF">FAZ21_04450</name>
</gene>
<dbReference type="GO" id="GO:0070402">
    <property type="term" value="F:NADPH binding"/>
    <property type="evidence" value="ECO:0007669"/>
    <property type="project" value="TreeGrafter"/>
</dbReference>
<dbReference type="Pfam" id="PF00107">
    <property type="entry name" value="ADH_zinc_N"/>
    <property type="match status" value="1"/>
</dbReference>
<dbReference type="AlphaFoldDB" id="A0A4U0Q8J4"/>
<dbReference type="Gene3D" id="3.90.180.10">
    <property type="entry name" value="Medium-chain alcohol dehydrogenases, catalytic domain"/>
    <property type="match status" value="1"/>
</dbReference>
<dbReference type="PANTHER" id="PTHR48106">
    <property type="entry name" value="QUINONE OXIDOREDUCTASE PIG3-RELATED"/>
    <property type="match status" value="1"/>
</dbReference>
<evidence type="ECO:0000256" key="2">
    <source>
        <dbReference type="ARBA" id="ARBA00023002"/>
    </source>
</evidence>
<comment type="caution">
    <text evidence="4">The sequence shown here is derived from an EMBL/GenBank/DDBJ whole genome shotgun (WGS) entry which is preliminary data.</text>
</comment>
<dbReference type="SUPFAM" id="SSF50129">
    <property type="entry name" value="GroES-like"/>
    <property type="match status" value="1"/>
</dbReference>
<organism evidence="4 5">
    <name type="scientific">Chitiniphilus eburneus</name>
    <dbReference type="NCBI Taxonomy" id="2571148"/>
    <lineage>
        <taxon>Bacteria</taxon>
        <taxon>Pseudomonadati</taxon>
        <taxon>Pseudomonadota</taxon>
        <taxon>Betaproteobacteria</taxon>
        <taxon>Neisseriales</taxon>
        <taxon>Chitinibacteraceae</taxon>
        <taxon>Chitiniphilus</taxon>
    </lineage>
</organism>
<dbReference type="CDD" id="cd05286">
    <property type="entry name" value="QOR2"/>
    <property type="match status" value="1"/>
</dbReference>
<protein>
    <submittedName>
        <fullName evidence="4">Quinone oxidoreductase</fullName>
    </submittedName>
</protein>
<sequence length="334" mass="34717">MPLLARYIQFSQTGGPEVLTLAETTLLDPGPGEVLIRQTAIGVNFIDTYHRSGLYPLPLPSGIGQEAAGVIEAVGAGVVEFAPGDRVAYAGGGQRAAQGGECGAYASHRLMLANGLVPIPGEIPDEVAAGTLLRGMTAQYLLKRTFPIANGMTVLIHAAAGGVGQIACQWARCLGAKVIGTVGSTAKAELARAWCDHVIDYTQPDWPARVRALTGGRGVPVVYDGVGAATFEGSLDSLALRGTLVSFGNASGAVPPFSPGLLSQKGSLYLTRPTLGHYTATREELLDTAADYFTVVARGDVEANIGQHYPLADAAQAHRDLEARKTTGSTLLVP</sequence>
<keyword evidence="5" id="KW-1185">Reference proteome</keyword>
<dbReference type="InterPro" id="IPR002364">
    <property type="entry name" value="Quin_OxRdtase/zeta-crystal_CS"/>
</dbReference>
<dbReference type="InterPro" id="IPR047618">
    <property type="entry name" value="QOR-like"/>
</dbReference>
<evidence type="ECO:0000259" key="3">
    <source>
        <dbReference type="SMART" id="SM00829"/>
    </source>
</evidence>